<name>A0A814PR04_9BILA</name>
<dbReference type="OrthoDB" id="10012778at2759"/>
<dbReference type="Proteomes" id="UP000663879">
    <property type="component" value="Unassembled WGS sequence"/>
</dbReference>
<feature type="domain" description="MULE transposase" evidence="1">
    <location>
        <begin position="8"/>
        <end position="102"/>
    </location>
</feature>
<keyword evidence="3" id="KW-1185">Reference proteome</keyword>
<reference evidence="2" key="1">
    <citation type="submission" date="2021-02" db="EMBL/GenBank/DDBJ databases">
        <authorList>
            <person name="Nowell W R."/>
        </authorList>
    </citation>
    <scope>NUCLEOTIDE SEQUENCE</scope>
    <source>
        <strain evidence="2">Ploen Becks lab</strain>
    </source>
</reference>
<gene>
    <name evidence="2" type="ORF">OXX778_LOCUS21556</name>
</gene>
<dbReference type="PANTHER" id="PTHR47160:SF10">
    <property type="entry name" value="MULE TRANSPOSASE DOMAIN-CONTAINING PROTEIN"/>
    <property type="match status" value="1"/>
</dbReference>
<dbReference type="AlphaFoldDB" id="A0A814PR04"/>
<dbReference type="InterPro" id="IPR018289">
    <property type="entry name" value="MULE_transposase_dom"/>
</dbReference>
<comment type="caution">
    <text evidence="2">The sequence shown here is derived from an EMBL/GenBank/DDBJ whole genome shotgun (WGS) entry which is preliminary data.</text>
</comment>
<organism evidence="2 3">
    <name type="scientific">Brachionus calyciflorus</name>
    <dbReference type="NCBI Taxonomy" id="104777"/>
    <lineage>
        <taxon>Eukaryota</taxon>
        <taxon>Metazoa</taxon>
        <taxon>Spiralia</taxon>
        <taxon>Gnathifera</taxon>
        <taxon>Rotifera</taxon>
        <taxon>Eurotatoria</taxon>
        <taxon>Monogononta</taxon>
        <taxon>Pseudotrocha</taxon>
        <taxon>Ploima</taxon>
        <taxon>Brachionidae</taxon>
        <taxon>Brachionus</taxon>
    </lineage>
</organism>
<dbReference type="Pfam" id="PF10551">
    <property type="entry name" value="MULE"/>
    <property type="match status" value="1"/>
</dbReference>
<sequence>MSKSEQWFMHGTFKCSPKELLQLFSIHAQTDHLTTPCVFILSKTRDEECYREAFGVLKDLALEKNINLNPKSVMSDFETASRNALKFHFPNVETKGCWFHFRQAINRKEIKLGLKKNYSRHDFRKYINMFSTLALIPYERVEEGFQAIKNFMQDDQGCRELYQYFERQWIKNVDPKIWNHFDSDIRTNNKIEGFHSGFNRMVSSSHPLIFVLINFLKDVQASASLNFERLQQCQVPNRKLRKEIDKNNTLENIKSSFKTSTNINDQDIDLLIINFQPIPTNNPIIETCEIVSSSMQNVDKVDTIFYQDDNEGSTSEIPPTLIDLIGESHILINGPQSNQVNVYVDRSRPLASVLGPDFYQDLETSSSFDYIRSTMNMEPVEQMYQERRAEREKKEQRIDERISNITDKQINEEVLRLWNLKEATGKRKRISKLDREEAHKSIVKKFRLEETNNMHLEYLQRHGSDLNN</sequence>
<protein>
    <recommendedName>
        <fullName evidence="1">MULE transposase domain-containing protein</fullName>
    </recommendedName>
</protein>
<proteinExistence type="predicted"/>
<evidence type="ECO:0000313" key="2">
    <source>
        <dbReference type="EMBL" id="CAF1109505.1"/>
    </source>
</evidence>
<dbReference type="PANTHER" id="PTHR47160">
    <property type="entry name" value="PUTATIVE-RELATED"/>
    <property type="match status" value="1"/>
</dbReference>
<evidence type="ECO:0000313" key="3">
    <source>
        <dbReference type="Proteomes" id="UP000663879"/>
    </source>
</evidence>
<dbReference type="EMBL" id="CAJNOC010008074">
    <property type="protein sequence ID" value="CAF1109505.1"/>
    <property type="molecule type" value="Genomic_DNA"/>
</dbReference>
<accession>A0A814PR04</accession>
<evidence type="ECO:0000259" key="1">
    <source>
        <dbReference type="Pfam" id="PF10551"/>
    </source>
</evidence>